<dbReference type="PANTHER" id="PTHR43377:SF1">
    <property type="entry name" value="BILIVERDIN REDUCTASE A"/>
    <property type="match status" value="1"/>
</dbReference>
<dbReference type="GO" id="GO:0000166">
    <property type="term" value="F:nucleotide binding"/>
    <property type="evidence" value="ECO:0007669"/>
    <property type="project" value="InterPro"/>
</dbReference>
<feature type="domain" description="Gfo/Idh/MocA-like oxidoreductase N-terminal" evidence="2">
    <location>
        <begin position="9"/>
        <end position="106"/>
    </location>
</feature>
<dbReference type="Pfam" id="PF22725">
    <property type="entry name" value="GFO_IDH_MocA_C3"/>
    <property type="match status" value="1"/>
</dbReference>
<dbReference type="SUPFAM" id="SSF51735">
    <property type="entry name" value="NAD(P)-binding Rossmann-fold domains"/>
    <property type="match status" value="1"/>
</dbReference>
<dbReference type="InterPro" id="IPR055170">
    <property type="entry name" value="GFO_IDH_MocA-like_dom"/>
</dbReference>
<gene>
    <name evidence="4" type="ORF">NP493_1156g02011</name>
</gene>
<dbReference type="Gene3D" id="3.40.50.720">
    <property type="entry name" value="NAD(P)-binding Rossmann-like Domain"/>
    <property type="match status" value="1"/>
</dbReference>
<evidence type="ECO:0000256" key="1">
    <source>
        <dbReference type="ARBA" id="ARBA00010928"/>
    </source>
</evidence>
<evidence type="ECO:0000313" key="4">
    <source>
        <dbReference type="EMBL" id="KAK2170249.1"/>
    </source>
</evidence>
<organism evidence="4 5">
    <name type="scientific">Ridgeia piscesae</name>
    <name type="common">Tubeworm</name>
    <dbReference type="NCBI Taxonomy" id="27915"/>
    <lineage>
        <taxon>Eukaryota</taxon>
        <taxon>Metazoa</taxon>
        <taxon>Spiralia</taxon>
        <taxon>Lophotrochozoa</taxon>
        <taxon>Annelida</taxon>
        <taxon>Polychaeta</taxon>
        <taxon>Sedentaria</taxon>
        <taxon>Canalipalpata</taxon>
        <taxon>Sabellida</taxon>
        <taxon>Siboglinidae</taxon>
        <taxon>Ridgeia</taxon>
    </lineage>
</organism>
<dbReference type="AlphaFoldDB" id="A0AAD9KFI7"/>
<comment type="similarity">
    <text evidence="1">Belongs to the Gfo/Idh/MocA family.</text>
</comment>
<dbReference type="Proteomes" id="UP001209878">
    <property type="component" value="Unassembled WGS sequence"/>
</dbReference>
<dbReference type="InterPro" id="IPR051450">
    <property type="entry name" value="Gfo/Idh/MocA_Oxidoreductases"/>
</dbReference>
<dbReference type="EMBL" id="JAODUO010001155">
    <property type="protein sequence ID" value="KAK2170249.1"/>
    <property type="molecule type" value="Genomic_DNA"/>
</dbReference>
<dbReference type="Gene3D" id="3.30.360.10">
    <property type="entry name" value="Dihydrodipicolinate Reductase, domain 2"/>
    <property type="match status" value="1"/>
</dbReference>
<sequence>MPPSPRLSLALFGLCQTGARELRQLASHPGVTVSWIVEKDIRFAEKMTRDLLPQFDTNIVKPSYAHLVYEDPNVDAVLVCSPYSGVNWVRRALNHGKGVFCETPLMCRDIGAILACHEVSEAIDRPLMFFLQSRFDTFTSRAREIIANGEIGKIESVRTSASCSVPVSLCDMQTTDDCILGCTLPSLDQVCWLTQEDPLSVHMRRSPPRSSTDDAFHSVQVDLCFPSGTMATVEVNRDQAADDGQLEVCGTEGKILVHAGKSLHTHCYGDSSTHRELCRTPGDLPNSPLMTAIVHFMDVIRGNDTSKIPIMDVLRLSVVTSACEQSLRSDTLVPVSQNALHRDDLLQMPVWKDRPDVY</sequence>
<name>A0AAD9KFI7_RIDPI</name>
<dbReference type="InterPro" id="IPR000683">
    <property type="entry name" value="Gfo/Idh/MocA-like_OxRdtase_N"/>
</dbReference>
<proteinExistence type="inferred from homology"/>
<dbReference type="SUPFAM" id="SSF55347">
    <property type="entry name" value="Glyceraldehyde-3-phosphate dehydrogenase-like, C-terminal domain"/>
    <property type="match status" value="1"/>
</dbReference>
<feature type="domain" description="GFO/IDH/MocA-like oxidoreductase" evidence="3">
    <location>
        <begin position="141"/>
        <end position="255"/>
    </location>
</feature>
<evidence type="ECO:0000259" key="3">
    <source>
        <dbReference type="Pfam" id="PF22725"/>
    </source>
</evidence>
<dbReference type="InterPro" id="IPR036291">
    <property type="entry name" value="NAD(P)-bd_dom_sf"/>
</dbReference>
<evidence type="ECO:0008006" key="6">
    <source>
        <dbReference type="Google" id="ProtNLM"/>
    </source>
</evidence>
<keyword evidence="5" id="KW-1185">Reference proteome</keyword>
<reference evidence="4" key="1">
    <citation type="journal article" date="2023" name="Mol. Biol. Evol.">
        <title>Third-Generation Sequencing Reveals the Adaptive Role of the Epigenome in Three Deep-Sea Polychaetes.</title>
        <authorList>
            <person name="Perez M."/>
            <person name="Aroh O."/>
            <person name="Sun Y."/>
            <person name="Lan Y."/>
            <person name="Juniper S.K."/>
            <person name="Young C.R."/>
            <person name="Angers B."/>
            <person name="Qian P.Y."/>
        </authorList>
    </citation>
    <scope>NUCLEOTIDE SEQUENCE</scope>
    <source>
        <strain evidence="4">R07B-5</strain>
    </source>
</reference>
<evidence type="ECO:0000259" key="2">
    <source>
        <dbReference type="Pfam" id="PF01408"/>
    </source>
</evidence>
<protein>
    <recommendedName>
        <fullName evidence="6">Gfo/Idh/MocA-like oxidoreductase N-terminal domain-containing protein</fullName>
    </recommendedName>
</protein>
<comment type="caution">
    <text evidence="4">The sequence shown here is derived from an EMBL/GenBank/DDBJ whole genome shotgun (WGS) entry which is preliminary data.</text>
</comment>
<evidence type="ECO:0000313" key="5">
    <source>
        <dbReference type="Proteomes" id="UP001209878"/>
    </source>
</evidence>
<dbReference type="PANTHER" id="PTHR43377">
    <property type="entry name" value="BILIVERDIN REDUCTASE A"/>
    <property type="match status" value="1"/>
</dbReference>
<accession>A0AAD9KFI7</accession>
<dbReference type="Pfam" id="PF01408">
    <property type="entry name" value="GFO_IDH_MocA"/>
    <property type="match status" value="1"/>
</dbReference>